<dbReference type="GO" id="GO:0002839">
    <property type="term" value="P:positive regulation of immune response to tumor cell"/>
    <property type="evidence" value="ECO:0007669"/>
    <property type="project" value="Ensembl"/>
</dbReference>
<dbReference type="GO" id="GO:0042267">
    <property type="term" value="P:natural killer cell mediated cytotoxicity"/>
    <property type="evidence" value="ECO:0007669"/>
    <property type="project" value="Ensembl"/>
</dbReference>
<reference evidence="9" key="2">
    <citation type="submission" date="2025-08" db="UniProtKB">
        <authorList>
            <consortium name="Ensembl"/>
        </authorList>
    </citation>
    <scope>IDENTIFICATION</scope>
</reference>
<evidence type="ECO:0000256" key="3">
    <source>
        <dbReference type="ARBA" id="ARBA00022801"/>
    </source>
</evidence>
<proteinExistence type="predicted"/>
<evidence type="ECO:0000256" key="2">
    <source>
        <dbReference type="ARBA" id="ARBA00022729"/>
    </source>
</evidence>
<evidence type="ECO:0000259" key="8">
    <source>
        <dbReference type="PROSITE" id="PS50240"/>
    </source>
</evidence>
<dbReference type="GO" id="GO:0016020">
    <property type="term" value="C:membrane"/>
    <property type="evidence" value="ECO:0007669"/>
    <property type="project" value="GOC"/>
</dbReference>
<dbReference type="Ensembl" id="ENSMFAT00000096611.1">
    <property type="protein sequence ID" value="ENSMFAP00000056108.1"/>
    <property type="gene ID" value="ENSMFAG00000043077.2"/>
</dbReference>
<dbReference type="GO" id="GO:0004252">
    <property type="term" value="F:serine-type endopeptidase activity"/>
    <property type="evidence" value="ECO:0007669"/>
    <property type="project" value="Ensembl"/>
</dbReference>
<dbReference type="Gene3D" id="2.40.10.10">
    <property type="entry name" value="Trypsin-like serine proteases"/>
    <property type="match status" value="2"/>
</dbReference>
<accession>A0A7N9CZM3</accession>
<dbReference type="GO" id="GO:0051603">
    <property type="term" value="P:proteolysis involved in protein catabolic process"/>
    <property type="evidence" value="ECO:0007669"/>
    <property type="project" value="Ensembl"/>
</dbReference>
<dbReference type="FunFam" id="2.40.10.10:FF:000014">
    <property type="entry name" value="Complement factor D"/>
    <property type="match status" value="1"/>
</dbReference>
<dbReference type="Proteomes" id="UP000233100">
    <property type="component" value="Chromosome 7"/>
</dbReference>
<keyword evidence="6" id="KW-1015">Disulfide bond</keyword>
<dbReference type="Bgee" id="ENSMFAG00000043077">
    <property type="expression patterns" value="Expressed in spleen and 9 other cell types or tissues"/>
</dbReference>
<keyword evidence="3 7" id="KW-0378">Hydrolase</keyword>
<dbReference type="GO" id="GO:0017148">
    <property type="term" value="P:negative regulation of translation"/>
    <property type="evidence" value="ECO:0007669"/>
    <property type="project" value="Ensembl"/>
</dbReference>
<dbReference type="InterPro" id="IPR001254">
    <property type="entry name" value="Trypsin_dom"/>
</dbReference>
<dbReference type="InterPro" id="IPR001314">
    <property type="entry name" value="Peptidase_S1A"/>
</dbReference>
<dbReference type="InterPro" id="IPR009003">
    <property type="entry name" value="Peptidase_S1_PA"/>
</dbReference>
<dbReference type="GO" id="GO:0046513">
    <property type="term" value="P:ceramide biosynthetic process"/>
    <property type="evidence" value="ECO:0007669"/>
    <property type="project" value="Ensembl"/>
</dbReference>
<dbReference type="PANTHER" id="PTHR24271:SF81">
    <property type="entry name" value="GRANZYME B"/>
    <property type="match status" value="1"/>
</dbReference>
<name>A0A7N9CZM3_MACFA</name>
<evidence type="ECO:0000256" key="4">
    <source>
        <dbReference type="ARBA" id="ARBA00022825"/>
    </source>
</evidence>
<dbReference type="PROSITE" id="PS00135">
    <property type="entry name" value="TRYPSIN_SER"/>
    <property type="match status" value="1"/>
</dbReference>
<dbReference type="GeneTree" id="ENSGT01030000234551"/>
<dbReference type="GO" id="GO:0051604">
    <property type="term" value="P:protein maturation"/>
    <property type="evidence" value="ECO:0007669"/>
    <property type="project" value="Ensembl"/>
</dbReference>
<protein>
    <submittedName>
        <fullName evidence="9">Granzyme B</fullName>
    </submittedName>
</protein>
<dbReference type="InterPro" id="IPR033116">
    <property type="entry name" value="TRYPSIN_SER"/>
</dbReference>
<evidence type="ECO:0000313" key="10">
    <source>
        <dbReference type="Proteomes" id="UP000233100"/>
    </source>
</evidence>
<organism evidence="9 10">
    <name type="scientific">Macaca fascicularis</name>
    <name type="common">Crab-eating macaque</name>
    <name type="synonym">Cynomolgus monkey</name>
    <dbReference type="NCBI Taxonomy" id="9541"/>
    <lineage>
        <taxon>Eukaryota</taxon>
        <taxon>Metazoa</taxon>
        <taxon>Chordata</taxon>
        <taxon>Craniata</taxon>
        <taxon>Vertebrata</taxon>
        <taxon>Euteleostomi</taxon>
        <taxon>Mammalia</taxon>
        <taxon>Eutheria</taxon>
        <taxon>Euarchontoglires</taxon>
        <taxon>Primates</taxon>
        <taxon>Haplorrhini</taxon>
        <taxon>Catarrhini</taxon>
        <taxon>Cercopithecidae</taxon>
        <taxon>Cercopithecinae</taxon>
        <taxon>Macaca</taxon>
    </lineage>
</organism>
<dbReference type="PROSITE" id="PS00134">
    <property type="entry name" value="TRYPSIN_HIS"/>
    <property type="match status" value="1"/>
</dbReference>
<keyword evidence="2" id="KW-0732">Signal</keyword>
<dbReference type="PROSITE" id="PS50240">
    <property type="entry name" value="TRYPSIN_DOM"/>
    <property type="match status" value="1"/>
</dbReference>
<dbReference type="PRINTS" id="PR00722">
    <property type="entry name" value="CHYMOTRYPSIN"/>
</dbReference>
<keyword evidence="4 7" id="KW-0720">Serine protease</keyword>
<keyword evidence="1 7" id="KW-0645">Protease</keyword>
<dbReference type="Pfam" id="PF00089">
    <property type="entry name" value="Trypsin"/>
    <property type="match status" value="1"/>
</dbReference>
<evidence type="ECO:0000256" key="6">
    <source>
        <dbReference type="ARBA" id="ARBA00023157"/>
    </source>
</evidence>
<evidence type="ECO:0000256" key="1">
    <source>
        <dbReference type="ARBA" id="ARBA00022670"/>
    </source>
</evidence>
<dbReference type="PANTHER" id="PTHR24271">
    <property type="entry name" value="KALLIKREIN-RELATED"/>
    <property type="match status" value="1"/>
</dbReference>
<gene>
    <name evidence="9" type="primary">GZMB</name>
</gene>
<sequence length="315" mass="35376">MIRSLWDFTVPKTGMLAFDYIWKKDLQTKVCCSSLLQSRKLKPLPPGPSQLQAIPGSQMPRNSGAIKQVPTQQIPWVHTSRETFPSGEIIGGHEAKPHSRPYMAYLMIWDQMSLKRCGGFLIREDFVLTAAHCWGSSINVTLGAHNIKEQERTQQIIPVKRAIPHPAYNPENFSNDIMLLQLERKAKRTTAVKPLRLPRNKAQVKPGQACDVAGWGQTTPDGKYSHTLQEVKLTVEEDQTCKSRLGHYYDSTVELCVGDPEIQKASFKGDSGGPLVCNKVAQGIVSYGQRNGKPPRVCTKVSSFVRWIKKTMKRH</sequence>
<keyword evidence="5" id="KW-0865">Zymogen</keyword>
<dbReference type="GO" id="GO:0044194">
    <property type="term" value="C:cytolytic granule"/>
    <property type="evidence" value="ECO:0007669"/>
    <property type="project" value="Ensembl"/>
</dbReference>
<evidence type="ECO:0000313" key="9">
    <source>
        <dbReference type="Ensembl" id="ENSMFAP00000056108.1"/>
    </source>
</evidence>
<reference evidence="9" key="3">
    <citation type="submission" date="2025-09" db="UniProtKB">
        <authorList>
            <consortium name="Ensembl"/>
        </authorList>
    </citation>
    <scope>IDENTIFICATION</scope>
</reference>
<dbReference type="InterPro" id="IPR018114">
    <property type="entry name" value="TRYPSIN_HIS"/>
</dbReference>
<dbReference type="SMART" id="SM00020">
    <property type="entry name" value="Tryp_SPc"/>
    <property type="match status" value="1"/>
</dbReference>
<feature type="domain" description="Peptidase S1" evidence="8">
    <location>
        <begin position="89"/>
        <end position="313"/>
    </location>
</feature>
<reference evidence="9 10" key="1">
    <citation type="submission" date="2013-03" db="EMBL/GenBank/DDBJ databases">
        <authorList>
            <person name="Warren W."/>
            <person name="Wilson R.K."/>
        </authorList>
    </citation>
    <scope>NUCLEOTIDE SEQUENCE</scope>
</reference>
<evidence type="ECO:0000256" key="7">
    <source>
        <dbReference type="RuleBase" id="RU363034"/>
    </source>
</evidence>
<dbReference type="SUPFAM" id="SSF50494">
    <property type="entry name" value="Trypsin-like serine proteases"/>
    <property type="match status" value="1"/>
</dbReference>
<evidence type="ECO:0000256" key="5">
    <source>
        <dbReference type="ARBA" id="ARBA00023145"/>
    </source>
</evidence>
<dbReference type="InterPro" id="IPR043504">
    <property type="entry name" value="Peptidase_S1_PA_chymotrypsin"/>
</dbReference>
<dbReference type="GO" id="GO:0140507">
    <property type="term" value="P:granzyme-mediated programmed cell death signaling pathway"/>
    <property type="evidence" value="ECO:0007669"/>
    <property type="project" value="Ensembl"/>
</dbReference>
<dbReference type="CDD" id="cd00190">
    <property type="entry name" value="Tryp_SPc"/>
    <property type="match status" value="1"/>
</dbReference>
<keyword evidence="10" id="KW-1185">Reference proteome</keyword>
<dbReference type="GO" id="GO:0141201">
    <property type="term" value="P:pyroptotic cell death"/>
    <property type="evidence" value="ECO:0007669"/>
    <property type="project" value="Ensembl"/>
</dbReference>
<dbReference type="GO" id="GO:0001778">
    <property type="term" value="P:plasma membrane repair"/>
    <property type="evidence" value="ECO:0007669"/>
    <property type="project" value="Ensembl"/>
</dbReference>
<dbReference type="AlphaFoldDB" id="A0A7N9CZM3"/>